<organism evidence="2 3">
    <name type="scientific">Periophthalmus magnuspinnatus</name>
    <dbReference type="NCBI Taxonomy" id="409849"/>
    <lineage>
        <taxon>Eukaryota</taxon>
        <taxon>Metazoa</taxon>
        <taxon>Chordata</taxon>
        <taxon>Craniata</taxon>
        <taxon>Vertebrata</taxon>
        <taxon>Euteleostomi</taxon>
        <taxon>Actinopterygii</taxon>
        <taxon>Neopterygii</taxon>
        <taxon>Teleostei</taxon>
        <taxon>Neoteleostei</taxon>
        <taxon>Acanthomorphata</taxon>
        <taxon>Gobiaria</taxon>
        <taxon>Gobiiformes</taxon>
        <taxon>Gobioidei</taxon>
        <taxon>Gobiidae</taxon>
        <taxon>Oxudercinae</taxon>
        <taxon>Periophthalmus</taxon>
    </lineage>
</organism>
<evidence type="ECO:0000256" key="1">
    <source>
        <dbReference type="SAM" id="SignalP"/>
    </source>
</evidence>
<sequence length="91" mass="9990">NEPLHILIICLCFAACGPLLAQTPAPDPPGLLERLTERAKEKVQRAGAAVLGFAEVYYEDHLQPVASSYYQWASTWRDNITLTLGSDHLGP</sequence>
<evidence type="ECO:0000313" key="3">
    <source>
        <dbReference type="Proteomes" id="UP000261520"/>
    </source>
</evidence>
<keyword evidence="3" id="KW-1185">Reference proteome</keyword>
<name>A0A3B3ZIB6_9GOBI</name>
<feature type="signal peptide" evidence="1">
    <location>
        <begin position="1"/>
        <end position="21"/>
    </location>
</feature>
<evidence type="ECO:0008006" key="4">
    <source>
        <dbReference type="Google" id="ProtNLM"/>
    </source>
</evidence>
<dbReference type="Ensembl" id="ENSPMGT00000004515.1">
    <property type="protein sequence ID" value="ENSPMGP00000004249.1"/>
    <property type="gene ID" value="ENSPMGG00000003624.1"/>
</dbReference>
<accession>A0A3B3ZIB6</accession>
<dbReference type="AlphaFoldDB" id="A0A3B3ZIB6"/>
<reference evidence="2" key="2">
    <citation type="submission" date="2025-09" db="UniProtKB">
        <authorList>
            <consortium name="Ensembl"/>
        </authorList>
    </citation>
    <scope>IDENTIFICATION</scope>
</reference>
<protein>
    <recommendedName>
        <fullName evidence="4">Apolipoprotein C-IV</fullName>
    </recommendedName>
</protein>
<proteinExistence type="predicted"/>
<feature type="chain" id="PRO_5017321055" description="Apolipoprotein C-IV" evidence="1">
    <location>
        <begin position="22"/>
        <end position="91"/>
    </location>
</feature>
<reference evidence="2" key="1">
    <citation type="submission" date="2025-08" db="UniProtKB">
        <authorList>
            <consortium name="Ensembl"/>
        </authorList>
    </citation>
    <scope>IDENTIFICATION</scope>
</reference>
<evidence type="ECO:0000313" key="2">
    <source>
        <dbReference type="Ensembl" id="ENSPMGP00000004249.1"/>
    </source>
</evidence>
<dbReference type="Proteomes" id="UP000261520">
    <property type="component" value="Unplaced"/>
</dbReference>
<keyword evidence="1" id="KW-0732">Signal</keyword>